<dbReference type="KEGG" id="palo:E6C60_3944"/>
<dbReference type="InterPro" id="IPR036641">
    <property type="entry name" value="HPT_dom_sf"/>
</dbReference>
<dbReference type="Gene3D" id="3.30.565.10">
    <property type="entry name" value="Histidine kinase-like ATPase, C-terminal domain"/>
    <property type="match status" value="1"/>
</dbReference>
<gene>
    <name evidence="23" type="ORF">E6C60_3944</name>
</gene>
<dbReference type="GO" id="GO:0009927">
    <property type="term" value="F:histidine phosphotransfer kinase activity"/>
    <property type="evidence" value="ECO:0007669"/>
    <property type="project" value="TreeGrafter"/>
</dbReference>
<keyword evidence="19" id="KW-0175">Coiled coil</keyword>
<evidence type="ECO:0000256" key="9">
    <source>
        <dbReference type="ARBA" id="ARBA00022692"/>
    </source>
</evidence>
<name>A0A4P8XUX3_9BACL</name>
<dbReference type="PROSITE" id="PS50109">
    <property type="entry name" value="HIS_KIN"/>
    <property type="match status" value="1"/>
</dbReference>
<evidence type="ECO:0000256" key="14">
    <source>
        <dbReference type="ARBA" id="ARBA00023012"/>
    </source>
</evidence>
<dbReference type="EMBL" id="CP040396">
    <property type="protein sequence ID" value="QCT04649.1"/>
    <property type="molecule type" value="Genomic_DNA"/>
</dbReference>
<dbReference type="PROSITE" id="PS50894">
    <property type="entry name" value="HPT"/>
    <property type="match status" value="1"/>
</dbReference>
<evidence type="ECO:0000256" key="15">
    <source>
        <dbReference type="ARBA" id="ARBA00023136"/>
    </source>
</evidence>
<dbReference type="GO" id="GO:0000155">
    <property type="term" value="F:phosphorelay sensor kinase activity"/>
    <property type="evidence" value="ECO:0007669"/>
    <property type="project" value="InterPro"/>
</dbReference>
<sequence length="581" mass="64855">MHDPNTEAERLRQTIREMSDQIIRAREREEQVLGEFTAMNNELVTLQRRLAKNNAELKRTRLEAEQANEAKGRLLAVISHEIRTPMNAIMGMAEMLEQPGLTDVNRQSVGLIRDSAALLIHMINDLLDLSKIDAGKMELRREAFDLHVILDHSSRLLQDKLENNGNRLSMLLDERLERQWIGDAGRINQVMLNLLGNANKFTQDGQIMIRVKPAELEGQGENQSLVRFEVEDTGMGISAEDQKNLFTPYMQTDEGGSPEYGGTGLGLSICKSLVELMRGRIGVSSEEGRGTLFWFEIPLEPAVGQESGNRSVEALRAAYAEQQPLQTTSRDLSVPVLLVEDNDINRQVVGMQLRKLGLQQVDWARNGLEAVQKARENTYALILMDHMMPKLSGAEAAAQIRTEEQQLGKPAVPLVAMTGSTDERARRQCMDAGMNDFVSKPVHAHALAAILEAYLPEKTAQSDRPVLDYKTIHEIIEIQEDGSQELLALLFQMYQEDMPDKMERLHKLLQQGRSAEAAAAAHDMKSGSLSLGVQEFSRLLAEIEALCKAGRLEQGLHTFGQLQPAYEEACGSLNAMLESQE</sequence>
<dbReference type="SMART" id="SM00448">
    <property type="entry name" value="REC"/>
    <property type="match status" value="1"/>
</dbReference>
<keyword evidence="6" id="KW-0997">Cell inner membrane</keyword>
<dbReference type="Pfam" id="PF02518">
    <property type="entry name" value="HATPase_c"/>
    <property type="match status" value="1"/>
</dbReference>
<evidence type="ECO:0000259" key="22">
    <source>
        <dbReference type="PROSITE" id="PS50894"/>
    </source>
</evidence>
<dbReference type="Pfam" id="PF00072">
    <property type="entry name" value="Response_reg"/>
    <property type="match status" value="1"/>
</dbReference>
<dbReference type="SMART" id="SM00387">
    <property type="entry name" value="HATPase_c"/>
    <property type="match status" value="1"/>
</dbReference>
<dbReference type="SMART" id="SM00388">
    <property type="entry name" value="HisKA"/>
    <property type="match status" value="1"/>
</dbReference>
<evidence type="ECO:0000256" key="6">
    <source>
        <dbReference type="ARBA" id="ARBA00022519"/>
    </source>
</evidence>
<feature type="coiled-coil region" evidence="19">
    <location>
        <begin position="8"/>
        <end position="70"/>
    </location>
</feature>
<feature type="domain" description="HPt" evidence="22">
    <location>
        <begin position="483"/>
        <end position="580"/>
    </location>
</feature>
<evidence type="ECO:0000256" key="10">
    <source>
        <dbReference type="ARBA" id="ARBA00022741"/>
    </source>
</evidence>
<evidence type="ECO:0000313" key="23">
    <source>
        <dbReference type="EMBL" id="QCT04649.1"/>
    </source>
</evidence>
<keyword evidence="8" id="KW-0808">Transferase</keyword>
<dbReference type="EC" id="2.7.13.3" evidence="4"/>
<comment type="catalytic activity">
    <reaction evidence="1">
        <text>ATP + protein L-histidine = ADP + protein N-phospho-L-histidine.</text>
        <dbReference type="EC" id="2.7.13.3"/>
    </reaction>
</comment>
<evidence type="ECO:0000256" key="19">
    <source>
        <dbReference type="SAM" id="Coils"/>
    </source>
</evidence>
<keyword evidence="5" id="KW-1003">Cell membrane</keyword>
<evidence type="ECO:0000256" key="7">
    <source>
        <dbReference type="ARBA" id="ARBA00022553"/>
    </source>
</evidence>
<dbReference type="CDD" id="cd16922">
    <property type="entry name" value="HATPase_EvgS-ArcB-TorS-like"/>
    <property type="match status" value="1"/>
</dbReference>
<evidence type="ECO:0000256" key="16">
    <source>
        <dbReference type="ARBA" id="ARBA00074306"/>
    </source>
</evidence>
<dbReference type="GO" id="GO:0005524">
    <property type="term" value="F:ATP binding"/>
    <property type="evidence" value="ECO:0007669"/>
    <property type="project" value="UniProtKB-KW"/>
</dbReference>
<dbReference type="CDD" id="cd00082">
    <property type="entry name" value="HisKA"/>
    <property type="match status" value="1"/>
</dbReference>
<organism evidence="23 24">
    <name type="scientific">Paenibacillus algicola</name>
    <dbReference type="NCBI Taxonomy" id="2565926"/>
    <lineage>
        <taxon>Bacteria</taxon>
        <taxon>Bacillati</taxon>
        <taxon>Bacillota</taxon>
        <taxon>Bacilli</taxon>
        <taxon>Bacillales</taxon>
        <taxon>Paenibacillaceae</taxon>
        <taxon>Paenibacillus</taxon>
    </lineage>
</organism>
<dbReference type="PANTHER" id="PTHR43047">
    <property type="entry name" value="TWO-COMPONENT HISTIDINE PROTEIN KINASE"/>
    <property type="match status" value="1"/>
</dbReference>
<dbReference type="Gene3D" id="3.40.50.2300">
    <property type="match status" value="1"/>
</dbReference>
<dbReference type="InterPro" id="IPR008207">
    <property type="entry name" value="Sig_transdc_His_kin_Hpt_dom"/>
</dbReference>
<evidence type="ECO:0000256" key="12">
    <source>
        <dbReference type="ARBA" id="ARBA00022840"/>
    </source>
</evidence>
<accession>A0A4P8XUX3</accession>
<dbReference type="InterPro" id="IPR001789">
    <property type="entry name" value="Sig_transdc_resp-reg_receiver"/>
</dbReference>
<dbReference type="PRINTS" id="PR00344">
    <property type="entry name" value="BCTRLSENSOR"/>
</dbReference>
<dbReference type="CDD" id="cd17546">
    <property type="entry name" value="REC_hyHK_CKI1_RcsC-like"/>
    <property type="match status" value="1"/>
</dbReference>
<evidence type="ECO:0000256" key="5">
    <source>
        <dbReference type="ARBA" id="ARBA00022475"/>
    </source>
</evidence>
<comment type="similarity">
    <text evidence="3">In the N-terminal section; belongs to the phytochrome family.</text>
</comment>
<dbReference type="InterPro" id="IPR004358">
    <property type="entry name" value="Sig_transdc_His_kin-like_C"/>
</dbReference>
<dbReference type="InterPro" id="IPR003661">
    <property type="entry name" value="HisK_dim/P_dom"/>
</dbReference>
<dbReference type="PROSITE" id="PS50110">
    <property type="entry name" value="RESPONSE_REGULATORY"/>
    <property type="match status" value="1"/>
</dbReference>
<feature type="domain" description="Response regulatory" evidence="21">
    <location>
        <begin position="335"/>
        <end position="455"/>
    </location>
</feature>
<dbReference type="Gene3D" id="1.10.287.130">
    <property type="match status" value="1"/>
</dbReference>
<keyword evidence="15" id="KW-0472">Membrane</keyword>
<evidence type="ECO:0000256" key="18">
    <source>
        <dbReference type="PROSITE-ProRule" id="PRU00169"/>
    </source>
</evidence>
<dbReference type="InterPro" id="IPR005467">
    <property type="entry name" value="His_kinase_dom"/>
</dbReference>
<dbReference type="SUPFAM" id="SSF52172">
    <property type="entry name" value="CheY-like"/>
    <property type="match status" value="1"/>
</dbReference>
<keyword evidence="12" id="KW-0067">ATP-binding</keyword>
<dbReference type="Proteomes" id="UP000300879">
    <property type="component" value="Chromosome"/>
</dbReference>
<evidence type="ECO:0000256" key="13">
    <source>
        <dbReference type="ARBA" id="ARBA00022989"/>
    </source>
</evidence>
<dbReference type="InterPro" id="IPR036097">
    <property type="entry name" value="HisK_dim/P_sf"/>
</dbReference>
<dbReference type="SUPFAM" id="SSF47384">
    <property type="entry name" value="Homodimeric domain of signal transducing histidine kinase"/>
    <property type="match status" value="1"/>
</dbReference>
<proteinExistence type="inferred from homology"/>
<reference evidence="23 24" key="1">
    <citation type="submission" date="2019-05" db="EMBL/GenBank/DDBJ databases">
        <authorList>
            <person name="Chen C."/>
        </authorList>
    </citation>
    <scope>NUCLEOTIDE SEQUENCE [LARGE SCALE GENOMIC DNA]</scope>
    <source>
        <strain evidence="23 24">HB172198</strain>
    </source>
</reference>
<evidence type="ECO:0000256" key="17">
    <source>
        <dbReference type="PROSITE-ProRule" id="PRU00110"/>
    </source>
</evidence>
<keyword evidence="24" id="KW-1185">Reference proteome</keyword>
<dbReference type="SUPFAM" id="SSF47226">
    <property type="entry name" value="Histidine-containing phosphotransfer domain, HPT domain"/>
    <property type="match status" value="1"/>
</dbReference>
<dbReference type="InterPro" id="IPR011006">
    <property type="entry name" value="CheY-like_superfamily"/>
</dbReference>
<evidence type="ECO:0000259" key="21">
    <source>
        <dbReference type="PROSITE" id="PS50110"/>
    </source>
</evidence>
<dbReference type="RefSeq" id="WP_138227327.1">
    <property type="nucleotide sequence ID" value="NZ_CP040396.1"/>
</dbReference>
<feature type="modified residue" description="4-aspartylphosphate" evidence="18">
    <location>
        <position position="385"/>
    </location>
</feature>
<dbReference type="SUPFAM" id="SSF55874">
    <property type="entry name" value="ATPase domain of HSP90 chaperone/DNA topoisomerase II/histidine kinase"/>
    <property type="match status" value="1"/>
</dbReference>
<evidence type="ECO:0000256" key="11">
    <source>
        <dbReference type="ARBA" id="ARBA00022777"/>
    </source>
</evidence>
<protein>
    <recommendedName>
        <fullName evidence="16">Circadian input-output histidine kinase CikA</fullName>
        <ecNumber evidence="4">2.7.13.3</ecNumber>
    </recommendedName>
</protein>
<dbReference type="InterPro" id="IPR003594">
    <property type="entry name" value="HATPase_dom"/>
</dbReference>
<feature type="domain" description="Histidine kinase" evidence="20">
    <location>
        <begin position="77"/>
        <end position="301"/>
    </location>
</feature>
<keyword evidence="9" id="KW-0812">Transmembrane</keyword>
<keyword evidence="13" id="KW-1133">Transmembrane helix</keyword>
<evidence type="ECO:0000313" key="24">
    <source>
        <dbReference type="Proteomes" id="UP000300879"/>
    </source>
</evidence>
<keyword evidence="7 18" id="KW-0597">Phosphoprotein</keyword>
<dbReference type="InterPro" id="IPR036890">
    <property type="entry name" value="HATPase_C_sf"/>
</dbReference>
<comment type="subcellular location">
    <subcellularLocation>
        <location evidence="2">Cell inner membrane</location>
        <topology evidence="2">Multi-pass membrane protein</topology>
    </subcellularLocation>
</comment>
<keyword evidence="14" id="KW-0902">Two-component regulatory system</keyword>
<dbReference type="Gene3D" id="1.20.120.160">
    <property type="entry name" value="HPT domain"/>
    <property type="match status" value="1"/>
</dbReference>
<evidence type="ECO:0000256" key="3">
    <source>
        <dbReference type="ARBA" id="ARBA00006402"/>
    </source>
</evidence>
<evidence type="ECO:0000256" key="8">
    <source>
        <dbReference type="ARBA" id="ARBA00022679"/>
    </source>
</evidence>
<dbReference type="AlphaFoldDB" id="A0A4P8XUX3"/>
<keyword evidence="11 23" id="KW-0418">Kinase</keyword>
<evidence type="ECO:0000256" key="4">
    <source>
        <dbReference type="ARBA" id="ARBA00012438"/>
    </source>
</evidence>
<evidence type="ECO:0000256" key="2">
    <source>
        <dbReference type="ARBA" id="ARBA00004429"/>
    </source>
</evidence>
<dbReference type="Pfam" id="PF00512">
    <property type="entry name" value="HisKA"/>
    <property type="match status" value="1"/>
</dbReference>
<evidence type="ECO:0000256" key="1">
    <source>
        <dbReference type="ARBA" id="ARBA00000085"/>
    </source>
</evidence>
<dbReference type="OrthoDB" id="9811620at2"/>
<dbReference type="PANTHER" id="PTHR43047:SF66">
    <property type="entry name" value="HISKA"/>
    <property type="match status" value="1"/>
</dbReference>
<dbReference type="GO" id="GO:0005886">
    <property type="term" value="C:plasma membrane"/>
    <property type="evidence" value="ECO:0007669"/>
    <property type="project" value="UniProtKB-SubCell"/>
</dbReference>
<evidence type="ECO:0000259" key="20">
    <source>
        <dbReference type="PROSITE" id="PS50109"/>
    </source>
</evidence>
<dbReference type="FunFam" id="3.30.565.10:FF:000010">
    <property type="entry name" value="Sensor histidine kinase RcsC"/>
    <property type="match status" value="1"/>
</dbReference>
<feature type="modified residue" description="Phosphohistidine" evidence="17">
    <location>
        <position position="522"/>
    </location>
</feature>
<keyword evidence="10" id="KW-0547">Nucleotide-binding</keyword>
<dbReference type="Pfam" id="PF01627">
    <property type="entry name" value="Hpt"/>
    <property type="match status" value="1"/>
</dbReference>
<dbReference type="FunFam" id="1.10.287.130:FF:000004">
    <property type="entry name" value="Ethylene receptor 1"/>
    <property type="match status" value="1"/>
</dbReference>